<dbReference type="PANTHER" id="PTHR46300">
    <property type="entry name" value="P450, PUTATIVE (EUROFUNG)-RELATED-RELATED"/>
    <property type="match status" value="1"/>
</dbReference>
<keyword evidence="6" id="KW-0560">Oxidoreductase</keyword>
<comment type="similarity">
    <text evidence="3">Belongs to the cytochrome P450 family.</text>
</comment>
<keyword evidence="7" id="KW-0408">Iron</keyword>
<dbReference type="Pfam" id="PF00067">
    <property type="entry name" value="p450"/>
    <property type="match status" value="1"/>
</dbReference>
<evidence type="ECO:0000313" key="10">
    <source>
        <dbReference type="Proteomes" id="UP000076761"/>
    </source>
</evidence>
<dbReference type="GO" id="GO:0016705">
    <property type="term" value="F:oxidoreductase activity, acting on paired donors, with incorporation or reduction of molecular oxygen"/>
    <property type="evidence" value="ECO:0007669"/>
    <property type="project" value="InterPro"/>
</dbReference>
<keyword evidence="4" id="KW-0349">Heme</keyword>
<dbReference type="PANTHER" id="PTHR46300:SF1">
    <property type="entry name" value="P450, PUTATIVE (EUROFUNG)-RELATED"/>
    <property type="match status" value="1"/>
</dbReference>
<evidence type="ECO:0000256" key="5">
    <source>
        <dbReference type="ARBA" id="ARBA00022723"/>
    </source>
</evidence>
<dbReference type="Proteomes" id="UP000076761">
    <property type="component" value="Unassembled WGS sequence"/>
</dbReference>
<dbReference type="InterPro" id="IPR001128">
    <property type="entry name" value="Cyt_P450"/>
</dbReference>
<comment type="pathway">
    <text evidence="2">Secondary metabolite biosynthesis.</text>
</comment>
<name>A0A165T2M7_9AGAM</name>
<reference evidence="9 10" key="1">
    <citation type="journal article" date="2016" name="Mol. Biol. Evol.">
        <title>Comparative Genomics of Early-Diverging Mushroom-Forming Fungi Provides Insights into the Origins of Lignocellulose Decay Capabilities.</title>
        <authorList>
            <person name="Nagy L.G."/>
            <person name="Riley R."/>
            <person name="Tritt A."/>
            <person name="Adam C."/>
            <person name="Daum C."/>
            <person name="Floudas D."/>
            <person name="Sun H."/>
            <person name="Yadav J.S."/>
            <person name="Pangilinan J."/>
            <person name="Larsson K.H."/>
            <person name="Matsuura K."/>
            <person name="Barry K."/>
            <person name="Labutti K."/>
            <person name="Kuo R."/>
            <person name="Ohm R.A."/>
            <person name="Bhattacharya S.S."/>
            <person name="Shirouzu T."/>
            <person name="Yoshinaga Y."/>
            <person name="Martin F.M."/>
            <person name="Grigoriev I.V."/>
            <person name="Hibbett D.S."/>
        </authorList>
    </citation>
    <scope>NUCLEOTIDE SEQUENCE [LARGE SCALE GENOMIC DNA]</scope>
    <source>
        <strain evidence="9 10">HHB14362 ss-1</strain>
    </source>
</reference>
<dbReference type="InterPro" id="IPR002401">
    <property type="entry name" value="Cyt_P450_E_grp-I"/>
</dbReference>
<evidence type="ECO:0000256" key="2">
    <source>
        <dbReference type="ARBA" id="ARBA00005179"/>
    </source>
</evidence>
<dbReference type="PRINTS" id="PR00463">
    <property type="entry name" value="EP450I"/>
</dbReference>
<protein>
    <submittedName>
        <fullName evidence="9">Cytochrome P450</fullName>
    </submittedName>
</protein>
<evidence type="ECO:0000256" key="8">
    <source>
        <dbReference type="ARBA" id="ARBA00023033"/>
    </source>
</evidence>
<dbReference type="Gene3D" id="1.10.630.10">
    <property type="entry name" value="Cytochrome P450"/>
    <property type="match status" value="1"/>
</dbReference>
<keyword evidence="5" id="KW-0479">Metal-binding</keyword>
<organism evidence="9 10">
    <name type="scientific">Neolentinus lepideus HHB14362 ss-1</name>
    <dbReference type="NCBI Taxonomy" id="1314782"/>
    <lineage>
        <taxon>Eukaryota</taxon>
        <taxon>Fungi</taxon>
        <taxon>Dikarya</taxon>
        <taxon>Basidiomycota</taxon>
        <taxon>Agaricomycotina</taxon>
        <taxon>Agaricomycetes</taxon>
        <taxon>Gloeophyllales</taxon>
        <taxon>Gloeophyllaceae</taxon>
        <taxon>Neolentinus</taxon>
    </lineage>
</organism>
<dbReference type="InParanoid" id="A0A165T2M7"/>
<dbReference type="STRING" id="1314782.A0A165T2M7"/>
<dbReference type="GO" id="GO:0020037">
    <property type="term" value="F:heme binding"/>
    <property type="evidence" value="ECO:0007669"/>
    <property type="project" value="InterPro"/>
</dbReference>
<dbReference type="GO" id="GO:0004497">
    <property type="term" value="F:monooxygenase activity"/>
    <property type="evidence" value="ECO:0007669"/>
    <property type="project" value="UniProtKB-KW"/>
</dbReference>
<sequence>MDILPQTLAFVLETFRWRPVSAGGFAHRATEDIFWNQYCIPAGSVVIGNHWSIGRDPEVFPEPDTFKPQRWLDDEGRIRRDVKTVTFGFGRRSVISKRLCR</sequence>
<accession>A0A165T2M7</accession>
<dbReference type="OrthoDB" id="2789670at2759"/>
<evidence type="ECO:0000256" key="6">
    <source>
        <dbReference type="ARBA" id="ARBA00023002"/>
    </source>
</evidence>
<dbReference type="InterPro" id="IPR036396">
    <property type="entry name" value="Cyt_P450_sf"/>
</dbReference>
<evidence type="ECO:0000313" key="9">
    <source>
        <dbReference type="EMBL" id="KZT26045.1"/>
    </source>
</evidence>
<dbReference type="InterPro" id="IPR050364">
    <property type="entry name" value="Cytochrome_P450_fung"/>
</dbReference>
<gene>
    <name evidence="9" type="ORF">NEOLEDRAFT_264407</name>
</gene>
<dbReference type="AlphaFoldDB" id="A0A165T2M7"/>
<dbReference type="EMBL" id="KV425568">
    <property type="protein sequence ID" value="KZT26045.1"/>
    <property type="molecule type" value="Genomic_DNA"/>
</dbReference>
<evidence type="ECO:0000256" key="4">
    <source>
        <dbReference type="ARBA" id="ARBA00022617"/>
    </source>
</evidence>
<evidence type="ECO:0000256" key="7">
    <source>
        <dbReference type="ARBA" id="ARBA00023004"/>
    </source>
</evidence>
<dbReference type="GO" id="GO:0005506">
    <property type="term" value="F:iron ion binding"/>
    <property type="evidence" value="ECO:0007669"/>
    <property type="project" value="InterPro"/>
</dbReference>
<evidence type="ECO:0000256" key="3">
    <source>
        <dbReference type="ARBA" id="ARBA00010617"/>
    </source>
</evidence>
<dbReference type="SUPFAM" id="SSF48264">
    <property type="entry name" value="Cytochrome P450"/>
    <property type="match status" value="1"/>
</dbReference>
<evidence type="ECO:0000256" key="1">
    <source>
        <dbReference type="ARBA" id="ARBA00001971"/>
    </source>
</evidence>
<keyword evidence="8" id="KW-0503">Monooxygenase</keyword>
<comment type="cofactor">
    <cofactor evidence="1">
        <name>heme</name>
        <dbReference type="ChEBI" id="CHEBI:30413"/>
    </cofactor>
</comment>
<proteinExistence type="inferred from homology"/>
<keyword evidence="10" id="KW-1185">Reference proteome</keyword>